<dbReference type="GO" id="GO:0046872">
    <property type="term" value="F:metal ion binding"/>
    <property type="evidence" value="ECO:0007669"/>
    <property type="project" value="UniProtKB-KW"/>
</dbReference>
<dbReference type="Pfam" id="PF00034">
    <property type="entry name" value="Cytochrom_C"/>
    <property type="match status" value="1"/>
</dbReference>
<dbReference type="InterPro" id="IPR036909">
    <property type="entry name" value="Cyt_c-like_dom_sf"/>
</dbReference>
<evidence type="ECO:0000256" key="4">
    <source>
        <dbReference type="ARBA" id="ARBA00022982"/>
    </source>
</evidence>
<dbReference type="PANTHER" id="PTHR33546:SF1">
    <property type="entry name" value="LARGE, MULTIFUNCTIONAL SECRETED PROTEIN"/>
    <property type="match status" value="1"/>
</dbReference>
<keyword evidence="1" id="KW-0813">Transport</keyword>
<gene>
    <name evidence="9" type="ORF">F4X14_13535</name>
</gene>
<dbReference type="PRINTS" id="PR00604">
    <property type="entry name" value="CYTCHRMECIAB"/>
</dbReference>
<comment type="caution">
    <text evidence="9">The sequence shown here is derived from an EMBL/GenBank/DDBJ whole genome shotgun (WGS) entry which is preliminary data.</text>
</comment>
<keyword evidence="4" id="KW-0249">Electron transport</keyword>
<evidence type="ECO:0000313" key="9">
    <source>
        <dbReference type="EMBL" id="MYC95977.1"/>
    </source>
</evidence>
<accession>A0A6B1DAC5</accession>
<dbReference type="GO" id="GO:0020037">
    <property type="term" value="F:heme binding"/>
    <property type="evidence" value="ECO:0007669"/>
    <property type="project" value="InterPro"/>
</dbReference>
<keyword evidence="5 6" id="KW-0408">Iron</keyword>
<evidence type="ECO:0000256" key="2">
    <source>
        <dbReference type="ARBA" id="ARBA00022617"/>
    </source>
</evidence>
<feature type="region of interest" description="Disordered" evidence="7">
    <location>
        <begin position="592"/>
        <end position="611"/>
    </location>
</feature>
<organism evidence="9">
    <name type="scientific">Caldilineaceae bacterium SB0661_bin_32</name>
    <dbReference type="NCBI Taxonomy" id="2605255"/>
    <lineage>
        <taxon>Bacteria</taxon>
        <taxon>Bacillati</taxon>
        <taxon>Chloroflexota</taxon>
        <taxon>Caldilineae</taxon>
        <taxon>Caldilineales</taxon>
        <taxon>Caldilineaceae</taxon>
    </lineage>
</organism>
<evidence type="ECO:0000256" key="5">
    <source>
        <dbReference type="ARBA" id="ARBA00023004"/>
    </source>
</evidence>
<dbReference type="InterPro" id="IPR002327">
    <property type="entry name" value="Cyt_c_1A/1B"/>
</dbReference>
<dbReference type="GO" id="GO:0009055">
    <property type="term" value="F:electron transfer activity"/>
    <property type="evidence" value="ECO:0007669"/>
    <property type="project" value="InterPro"/>
</dbReference>
<evidence type="ECO:0000256" key="7">
    <source>
        <dbReference type="SAM" id="MobiDB-lite"/>
    </source>
</evidence>
<reference evidence="9" key="1">
    <citation type="submission" date="2019-09" db="EMBL/GenBank/DDBJ databases">
        <title>Characterisation of the sponge microbiome using genome-centric metagenomics.</title>
        <authorList>
            <person name="Engelberts J.P."/>
            <person name="Robbins S.J."/>
            <person name="De Goeij J.M."/>
            <person name="Aranda M."/>
            <person name="Bell S.C."/>
            <person name="Webster N.S."/>
        </authorList>
    </citation>
    <scope>NUCLEOTIDE SEQUENCE</scope>
    <source>
        <strain evidence="9">SB0661_bin_32</strain>
    </source>
</reference>
<sequence>MVSKRQGIISLLLAVAVTVAQSLLPGNPPPIEASSRIAGEGRPFGPDPPTKRTHLYRLQLLTIELEEFQGDGGAIEPLGDHLLLVTPRGRIALIYSEGEVVYLPDRVPMFESAPDRPVTWVGFRVADIVLNELSPEEYTLFVSHHYLVGDCVEFRVSSTKLSIGDGRVGVSGDWKTEFTVNPCVENAIFGYWEGDVPKVGGGIQAGGRMLMEGAGHLLIAVGDHAWYEWHLRNEGGDPEKPPVVDPDSHLGKLIRIELASGKAEIVATGFRNPQGLARDAEGNLWLTEHGPQGGDELNLVIAGRDYGWPFATYGILYGDRVWPYNTEQGRHDGSEEPFFAWIPAIAVSGLIVSNSQQFPLWRDDLLVGSLRSGSLFRVRIRQERVTSIERIGFGERLRDITQMADGRIALLTDSSKIVFLQRAPLYCQLVNNPRSIFSFDAEEVCVDIFSLVGEDVDPLIQRLDGADIGSPAMRSLFEVFIHENLLIYLRIPCSANNFRNRFFLHITPVHEQDISEDLRHFGFNVYDFYSFDQGGVGSTVFEGGCLVVRMLPNYEIKHIHTGQVVREESPDGEVLWRGPVWEGSYTFGTPYLAAPPEEKSPPSPPSDEAGSHPGARLFTAFCAGCHRLSAEHSVGPHLAGVTGRRAGSVTGFDASAAVGGLDIVWTRENLAEYIADPAQFAPGTTMAAVGVTPEEARTIAEFLELER</sequence>
<dbReference type="PROSITE" id="PS51007">
    <property type="entry name" value="CYTC"/>
    <property type="match status" value="1"/>
</dbReference>
<keyword evidence="3 6" id="KW-0479">Metal-binding</keyword>
<dbReference type="SUPFAM" id="SSF50952">
    <property type="entry name" value="Soluble quinoprotein glucose dehydrogenase"/>
    <property type="match status" value="1"/>
</dbReference>
<evidence type="ECO:0000256" key="6">
    <source>
        <dbReference type="PROSITE-ProRule" id="PRU00433"/>
    </source>
</evidence>
<dbReference type="Pfam" id="PF07995">
    <property type="entry name" value="GSDH"/>
    <property type="match status" value="1"/>
</dbReference>
<dbReference type="PANTHER" id="PTHR33546">
    <property type="entry name" value="LARGE, MULTIFUNCTIONAL SECRETED PROTEIN-RELATED"/>
    <property type="match status" value="1"/>
</dbReference>
<feature type="domain" description="Cytochrome c" evidence="8">
    <location>
        <begin position="609"/>
        <end position="707"/>
    </location>
</feature>
<feature type="region of interest" description="Disordered" evidence="7">
    <location>
        <begin position="30"/>
        <end position="50"/>
    </location>
</feature>
<dbReference type="Gene3D" id="2.120.10.30">
    <property type="entry name" value="TolB, C-terminal domain"/>
    <property type="match status" value="1"/>
</dbReference>
<evidence type="ECO:0000256" key="3">
    <source>
        <dbReference type="ARBA" id="ARBA00022723"/>
    </source>
</evidence>
<dbReference type="InterPro" id="IPR011041">
    <property type="entry name" value="Quinoprot_gluc/sorb_DH_b-prop"/>
</dbReference>
<protein>
    <submittedName>
        <fullName evidence="9">C-type cytochrome</fullName>
    </submittedName>
</protein>
<keyword evidence="2 6" id="KW-0349">Heme</keyword>
<dbReference type="SUPFAM" id="SSF46626">
    <property type="entry name" value="Cytochrome c"/>
    <property type="match status" value="1"/>
</dbReference>
<evidence type="ECO:0000259" key="8">
    <source>
        <dbReference type="PROSITE" id="PS51007"/>
    </source>
</evidence>
<dbReference type="Gene3D" id="1.10.760.10">
    <property type="entry name" value="Cytochrome c-like domain"/>
    <property type="match status" value="1"/>
</dbReference>
<dbReference type="InterPro" id="IPR009056">
    <property type="entry name" value="Cyt_c-like_dom"/>
</dbReference>
<name>A0A6B1DAC5_9CHLR</name>
<evidence type="ECO:0000256" key="1">
    <source>
        <dbReference type="ARBA" id="ARBA00022448"/>
    </source>
</evidence>
<dbReference type="InterPro" id="IPR012938">
    <property type="entry name" value="Glc/Sorbosone_DH"/>
</dbReference>
<dbReference type="InterPro" id="IPR011042">
    <property type="entry name" value="6-blade_b-propeller_TolB-like"/>
</dbReference>
<dbReference type="AlphaFoldDB" id="A0A6B1DAC5"/>
<dbReference type="EMBL" id="VXMH01000071">
    <property type="protein sequence ID" value="MYC95977.1"/>
    <property type="molecule type" value="Genomic_DNA"/>
</dbReference>
<proteinExistence type="predicted"/>